<evidence type="ECO:0000313" key="5">
    <source>
        <dbReference type="Proteomes" id="UP000741013"/>
    </source>
</evidence>
<dbReference type="SUPFAM" id="SSF53474">
    <property type="entry name" value="alpha/beta-Hydrolases"/>
    <property type="match status" value="1"/>
</dbReference>
<dbReference type="Proteomes" id="UP000741013">
    <property type="component" value="Unassembled WGS sequence"/>
</dbReference>
<dbReference type="EMBL" id="JAGGMS010000001">
    <property type="protein sequence ID" value="MBP2185023.1"/>
    <property type="molecule type" value="Genomic_DNA"/>
</dbReference>
<evidence type="ECO:0000259" key="3">
    <source>
        <dbReference type="SMART" id="SM00824"/>
    </source>
</evidence>
<accession>A0ABS4Q0B5</accession>
<feature type="domain" description="Thioesterase TesA-like" evidence="3">
    <location>
        <begin position="30"/>
        <end position="245"/>
    </location>
</feature>
<dbReference type="InterPro" id="IPR012223">
    <property type="entry name" value="TEII"/>
</dbReference>
<evidence type="ECO:0000313" key="4">
    <source>
        <dbReference type="EMBL" id="MBP2185023.1"/>
    </source>
</evidence>
<name>A0ABS4Q0B5_9PSEU</name>
<dbReference type="InterPro" id="IPR029058">
    <property type="entry name" value="AB_hydrolase_fold"/>
</dbReference>
<dbReference type="RefSeq" id="WP_209667967.1">
    <property type="nucleotide sequence ID" value="NZ_JAGGMS010000001.1"/>
</dbReference>
<keyword evidence="5" id="KW-1185">Reference proteome</keyword>
<dbReference type="Pfam" id="PF00975">
    <property type="entry name" value="Thioesterase"/>
    <property type="match status" value="1"/>
</dbReference>
<dbReference type="InterPro" id="IPR001031">
    <property type="entry name" value="Thioesterase"/>
</dbReference>
<reference evidence="4 5" key="1">
    <citation type="submission" date="2021-03" db="EMBL/GenBank/DDBJ databases">
        <title>Sequencing the genomes of 1000 actinobacteria strains.</title>
        <authorList>
            <person name="Klenk H.-P."/>
        </authorList>
    </citation>
    <scope>NUCLEOTIDE SEQUENCE [LARGE SCALE GENOMIC DNA]</scope>
    <source>
        <strain evidence="4 5">DSM 45510</strain>
    </source>
</reference>
<gene>
    <name evidence="4" type="ORF">JOM49_006549</name>
</gene>
<dbReference type="PANTHER" id="PTHR11487">
    <property type="entry name" value="THIOESTERASE"/>
    <property type="match status" value="1"/>
</dbReference>
<evidence type="ECO:0000256" key="2">
    <source>
        <dbReference type="ARBA" id="ARBA00022801"/>
    </source>
</evidence>
<comment type="caution">
    <text evidence="4">The sequence shown here is derived from an EMBL/GenBank/DDBJ whole genome shotgun (WGS) entry which is preliminary data.</text>
</comment>
<organism evidence="4 5">
    <name type="scientific">Amycolatopsis magusensis</name>
    <dbReference type="NCBI Taxonomy" id="882444"/>
    <lineage>
        <taxon>Bacteria</taxon>
        <taxon>Bacillati</taxon>
        <taxon>Actinomycetota</taxon>
        <taxon>Actinomycetes</taxon>
        <taxon>Pseudonocardiales</taxon>
        <taxon>Pseudonocardiaceae</taxon>
        <taxon>Amycolatopsis</taxon>
    </lineage>
</organism>
<sequence length="256" mass="27386">MPSSPVTSTPDTGLWLRRYHPARPGAPRVICFPHAGGSASWYHPMSAALSPKAEVFSVQYPGRQDRRGERPVDDLADLAGRVAGVLAGLADRPLVFFGHSMGAVVAFEVARAFAARGLEAPAHLVASGRRAPDTHRDERVHERDDDGVIAELKLLSGTDTRVLGDEEILRMIMPAVRADYRAIETYRCAPGSPLDCPVTVLTGDSDPKTSLDEAKAWAAVTTGPFELRVFAGGHFFLTQHLDAVLALTAELAAAAG</sequence>
<dbReference type="Gene3D" id="3.40.50.1820">
    <property type="entry name" value="alpha/beta hydrolase"/>
    <property type="match status" value="1"/>
</dbReference>
<dbReference type="PANTHER" id="PTHR11487:SF0">
    <property type="entry name" value="S-ACYL FATTY ACID SYNTHASE THIOESTERASE, MEDIUM CHAIN"/>
    <property type="match status" value="1"/>
</dbReference>
<keyword evidence="2" id="KW-0378">Hydrolase</keyword>
<evidence type="ECO:0000256" key="1">
    <source>
        <dbReference type="ARBA" id="ARBA00007169"/>
    </source>
</evidence>
<dbReference type="InterPro" id="IPR020802">
    <property type="entry name" value="TesA-like"/>
</dbReference>
<dbReference type="SMART" id="SM00824">
    <property type="entry name" value="PKS_TE"/>
    <property type="match status" value="1"/>
</dbReference>
<comment type="similarity">
    <text evidence="1">Belongs to the thioesterase family.</text>
</comment>
<protein>
    <submittedName>
        <fullName evidence="4">Surfactin synthase thioesterase subunit</fullName>
    </submittedName>
</protein>
<proteinExistence type="inferred from homology"/>